<dbReference type="AlphaFoldDB" id="A0A449A9G9"/>
<protein>
    <submittedName>
        <fullName evidence="2">Uncharacterized protein</fullName>
    </submittedName>
</protein>
<accession>A0A449A9G9</accession>
<dbReference type="Proteomes" id="UP000290942">
    <property type="component" value="Chromosome"/>
</dbReference>
<keyword evidence="1" id="KW-0472">Membrane</keyword>
<keyword evidence="1" id="KW-1133">Transmembrane helix</keyword>
<dbReference type="EMBL" id="LR214970">
    <property type="protein sequence ID" value="VEU60830.1"/>
    <property type="molecule type" value="Genomic_DNA"/>
</dbReference>
<keyword evidence="1" id="KW-0812">Transmembrane</keyword>
<gene>
    <name evidence="2" type="ORF">NCTC10122_00433</name>
</gene>
<evidence type="ECO:0000313" key="3">
    <source>
        <dbReference type="Proteomes" id="UP000290942"/>
    </source>
</evidence>
<dbReference type="RefSeq" id="WP_096387253.1">
    <property type="nucleotide sequence ID" value="NZ_AP017902.1"/>
</dbReference>
<evidence type="ECO:0000313" key="2">
    <source>
        <dbReference type="EMBL" id="VEU60830.1"/>
    </source>
</evidence>
<reference evidence="2 3" key="1">
    <citation type="submission" date="2019-01" db="EMBL/GenBank/DDBJ databases">
        <authorList>
            <consortium name="Pathogen Informatics"/>
        </authorList>
    </citation>
    <scope>NUCLEOTIDE SEQUENCE [LARGE SCALE GENOMIC DNA]</scope>
    <source>
        <strain evidence="2 3">NCTC10122</strain>
    </source>
</reference>
<evidence type="ECO:0000256" key="1">
    <source>
        <dbReference type="SAM" id="Phobius"/>
    </source>
</evidence>
<proteinExistence type="predicted"/>
<sequence length="90" mass="10379">MKIFKQFSSHNQTETIELKEELTLNKKNIKKLSKEKRLELLAEARNSISEDKVKNRKAILKRALAIIAIVLLSLLIIGGLYLMISEIFVR</sequence>
<organism evidence="2 3">
    <name type="scientific">Mycoplasmopsis bovigenitalium</name>
    <dbReference type="NCBI Taxonomy" id="2112"/>
    <lineage>
        <taxon>Bacteria</taxon>
        <taxon>Bacillati</taxon>
        <taxon>Mycoplasmatota</taxon>
        <taxon>Mycoplasmoidales</taxon>
        <taxon>Metamycoplasmataceae</taxon>
        <taxon>Mycoplasmopsis</taxon>
    </lineage>
</organism>
<feature type="transmembrane region" description="Helical" evidence="1">
    <location>
        <begin position="63"/>
        <end position="84"/>
    </location>
</feature>
<name>A0A449A9G9_9BACT</name>